<dbReference type="HOGENOM" id="CLU_449563_0_0_4"/>
<organism evidence="2 3">
    <name type="scientific">Burkholderia pseudomallei (strain 1710b)</name>
    <dbReference type="NCBI Taxonomy" id="320372"/>
    <lineage>
        <taxon>Bacteria</taxon>
        <taxon>Pseudomonadati</taxon>
        <taxon>Pseudomonadota</taxon>
        <taxon>Betaproteobacteria</taxon>
        <taxon>Burkholderiales</taxon>
        <taxon>Burkholderiaceae</taxon>
        <taxon>Burkholderia</taxon>
        <taxon>pseudomallei group</taxon>
    </lineage>
</organism>
<dbReference type="EMBL" id="CP000124">
    <property type="protein sequence ID" value="ABA50731.1"/>
    <property type="molecule type" value="Genomic_DNA"/>
</dbReference>
<proteinExistence type="predicted"/>
<reference evidence="2 3" key="1">
    <citation type="submission" date="2005-09" db="EMBL/GenBank/DDBJ databases">
        <authorList>
            <person name="Woods D.E."/>
            <person name="Nierman W.C."/>
        </authorList>
    </citation>
    <scope>NUCLEOTIDE SEQUENCE [LARGE SCALE GENOMIC DNA]</scope>
    <source>
        <strain evidence="2 3">1710b</strain>
    </source>
</reference>
<dbReference type="Proteomes" id="UP000002700">
    <property type="component" value="Chromosome I"/>
</dbReference>
<feature type="region of interest" description="Disordered" evidence="1">
    <location>
        <begin position="138"/>
        <end position="177"/>
    </location>
</feature>
<feature type="compositionally biased region" description="Basic residues" evidence="1">
    <location>
        <begin position="509"/>
        <end position="520"/>
    </location>
</feature>
<feature type="compositionally biased region" description="Basic and acidic residues" evidence="1">
    <location>
        <begin position="521"/>
        <end position="534"/>
    </location>
</feature>
<feature type="compositionally biased region" description="Basic residues" evidence="1">
    <location>
        <begin position="535"/>
        <end position="548"/>
    </location>
</feature>
<dbReference type="AlphaFoldDB" id="Q3JXF4"/>
<evidence type="ECO:0000313" key="3">
    <source>
        <dbReference type="Proteomes" id="UP000002700"/>
    </source>
</evidence>
<gene>
    <name evidence="2" type="ordered locus">BURPS1710b_0334</name>
</gene>
<feature type="region of interest" description="Disordered" evidence="1">
    <location>
        <begin position="506"/>
        <end position="607"/>
    </location>
</feature>
<feature type="compositionally biased region" description="Low complexity" evidence="1">
    <location>
        <begin position="144"/>
        <end position="162"/>
    </location>
</feature>
<name>Q3JXF4_BURP1</name>
<accession>Q3JXF4</accession>
<sequence>MEFRPIKESDLGSTYDIRFPVTENRILPHQIHLLERDRVLEQLRSGFGVLAIEGDAAVGYCTATGSGGPGKRSWRTAPKHCHAGPRRLRERAALAVAAPMAARSRPRGCVTCKAPSAERRSSSETSCASARTGRRALRPILGFRRASASRPSSLAPRAAEPSADNDGPRAQTDSPRGHARLFFADAIGNARARSRRPLTASSHAIRRALAQRPITLRPPIPEHAPAAPPIRERIEIEFGRRDRLAVPIAFDDHLAVRARDERAAVKHDLARCAALDADPIARGNRHQVRGRMPALRVVPMRARIDRRIVRLAADRARVQQQLRARERHCPRALRKPLIPADPDADPPVCGIPYAKARVARREIVFLRVARAVRNVRLSIDAERAAVRVEDRDRVELRLAGALEEAHRQHDAELARERREAHKPRMAFIRLREREMRGVLVDAEIRRLEQFLQQHDLRAARGRVAHESLGARQVCVDVPVASHLRDGNGRLSHCARLRIDAAWANTAPARRGRPSPRRARLRRADTGRTGADRRTARSSRRAPRARRASRSADTAGCSRPPAASRCAPRMRRPPLAAMRAPCAGTRRAARACGRADRTRSHPAPPTRE</sequence>
<evidence type="ECO:0000256" key="1">
    <source>
        <dbReference type="SAM" id="MobiDB-lite"/>
    </source>
</evidence>
<dbReference type="KEGG" id="bpm:BURPS1710b_0334"/>
<evidence type="ECO:0000313" key="2">
    <source>
        <dbReference type="EMBL" id="ABA50731.1"/>
    </source>
</evidence>
<protein>
    <submittedName>
        <fullName evidence="2">Uncharacterized protein</fullName>
    </submittedName>
</protein>
<feature type="compositionally biased region" description="Low complexity" evidence="1">
    <location>
        <begin position="572"/>
        <end position="591"/>
    </location>
</feature>
<dbReference type="EnsemblBacteria" id="ABA50731">
    <property type="protein sequence ID" value="ABA50731"/>
    <property type="gene ID" value="BURPS1710b_0334"/>
</dbReference>